<name>A0A8J3PTC4_9ACTN</name>
<accession>A0A8J3PTC4</accession>
<evidence type="ECO:0000313" key="1">
    <source>
        <dbReference type="EMBL" id="GIG79586.1"/>
    </source>
</evidence>
<reference evidence="1 2" key="1">
    <citation type="submission" date="2021-01" db="EMBL/GenBank/DDBJ databases">
        <title>Whole genome shotgun sequence of Planotetraspora kaengkrachanensis NBRC 104272.</title>
        <authorList>
            <person name="Komaki H."/>
            <person name="Tamura T."/>
        </authorList>
    </citation>
    <scope>NUCLEOTIDE SEQUENCE [LARGE SCALE GENOMIC DNA]</scope>
    <source>
        <strain evidence="1 2">NBRC 104272</strain>
    </source>
</reference>
<dbReference type="Proteomes" id="UP000630097">
    <property type="component" value="Unassembled WGS sequence"/>
</dbReference>
<sequence>MLSVSSRLTATNLNDLPKGLLLHDENLPSAGDYLGDEQVGEETELDEVSRHCAICSVSVPPERERSPKPLATAGK</sequence>
<comment type="caution">
    <text evidence="1">The sequence shown here is derived from an EMBL/GenBank/DDBJ whole genome shotgun (WGS) entry which is preliminary data.</text>
</comment>
<protein>
    <submittedName>
        <fullName evidence="1">Uncharacterized protein</fullName>
    </submittedName>
</protein>
<dbReference type="AlphaFoldDB" id="A0A8J3PTC4"/>
<organism evidence="1 2">
    <name type="scientific">Planotetraspora kaengkrachanensis</name>
    <dbReference type="NCBI Taxonomy" id="575193"/>
    <lineage>
        <taxon>Bacteria</taxon>
        <taxon>Bacillati</taxon>
        <taxon>Actinomycetota</taxon>
        <taxon>Actinomycetes</taxon>
        <taxon>Streptosporangiales</taxon>
        <taxon>Streptosporangiaceae</taxon>
        <taxon>Planotetraspora</taxon>
    </lineage>
</organism>
<keyword evidence="2" id="KW-1185">Reference proteome</keyword>
<gene>
    <name evidence="1" type="ORF">Pka01_27130</name>
</gene>
<evidence type="ECO:0000313" key="2">
    <source>
        <dbReference type="Proteomes" id="UP000630097"/>
    </source>
</evidence>
<dbReference type="EMBL" id="BONV01000009">
    <property type="protein sequence ID" value="GIG79586.1"/>
    <property type="molecule type" value="Genomic_DNA"/>
</dbReference>
<proteinExistence type="predicted"/>